<dbReference type="OrthoDB" id="3647298at2759"/>
<gene>
    <name evidence="1" type="ORF">B0A48_17081</name>
</gene>
<reference evidence="2" key="1">
    <citation type="submission" date="2017-03" db="EMBL/GenBank/DDBJ databases">
        <title>Genomes of endolithic fungi from Antarctica.</title>
        <authorList>
            <person name="Coleine C."/>
            <person name="Masonjones S."/>
            <person name="Stajich J.E."/>
        </authorList>
    </citation>
    <scope>NUCLEOTIDE SEQUENCE [LARGE SCALE GENOMIC DNA]</scope>
    <source>
        <strain evidence="2">CCFEE 5527</strain>
    </source>
</reference>
<proteinExistence type="predicted"/>
<keyword evidence="2" id="KW-1185">Reference proteome</keyword>
<dbReference type="CDD" id="cd18186">
    <property type="entry name" value="BTB_POZ_ZBTB_KLHL-like"/>
    <property type="match status" value="1"/>
</dbReference>
<dbReference type="Gene3D" id="3.30.710.10">
    <property type="entry name" value="Potassium Channel Kv1.1, Chain A"/>
    <property type="match status" value="1"/>
</dbReference>
<evidence type="ECO:0008006" key="3">
    <source>
        <dbReference type="Google" id="ProtNLM"/>
    </source>
</evidence>
<name>A0A1V8SBE1_9PEZI</name>
<evidence type="ECO:0000313" key="2">
    <source>
        <dbReference type="Proteomes" id="UP000192596"/>
    </source>
</evidence>
<sequence length="217" mass="24296">MALPSSNTSNAIDECLAKRKRTFFDYPEAVNVLVGKDSETRPIGIDKDKICANSKFFKAACSAAWAEGQAGLVKLPEADPKMFLTYTHWIMTGELELTAANWDSKAIRNELLACYTLADRMDDKALRNHTITGLYSEDTVLCWLVRTDCVTAVYDQTSSGSTLRKILVAQFVGQRTTGSLQVEKFPYEFVRDVACKALDVPMISDESFKDRLPRMLE</sequence>
<evidence type="ECO:0000313" key="1">
    <source>
        <dbReference type="EMBL" id="OQN96508.1"/>
    </source>
</evidence>
<dbReference type="PANTHER" id="PTHR47843">
    <property type="entry name" value="BTB DOMAIN-CONTAINING PROTEIN-RELATED"/>
    <property type="match status" value="1"/>
</dbReference>
<dbReference type="InParanoid" id="A0A1V8SBE1"/>
<comment type="caution">
    <text evidence="1">The sequence shown here is derived from an EMBL/GenBank/DDBJ whole genome shotgun (WGS) entry which is preliminary data.</text>
</comment>
<dbReference type="EMBL" id="NAJO01000065">
    <property type="protein sequence ID" value="OQN96508.1"/>
    <property type="molecule type" value="Genomic_DNA"/>
</dbReference>
<dbReference type="SUPFAM" id="SSF54695">
    <property type="entry name" value="POZ domain"/>
    <property type="match status" value="1"/>
</dbReference>
<protein>
    <recommendedName>
        <fullName evidence="3">BTB domain-containing protein</fullName>
    </recommendedName>
</protein>
<dbReference type="Proteomes" id="UP000192596">
    <property type="component" value="Unassembled WGS sequence"/>
</dbReference>
<dbReference type="PANTHER" id="PTHR47843:SF2">
    <property type="entry name" value="BTB DOMAIN-CONTAINING PROTEIN"/>
    <property type="match status" value="1"/>
</dbReference>
<dbReference type="AlphaFoldDB" id="A0A1V8SBE1"/>
<accession>A0A1V8SBE1</accession>
<organism evidence="1 2">
    <name type="scientific">Cryoendolithus antarcticus</name>
    <dbReference type="NCBI Taxonomy" id="1507870"/>
    <lineage>
        <taxon>Eukaryota</taxon>
        <taxon>Fungi</taxon>
        <taxon>Dikarya</taxon>
        <taxon>Ascomycota</taxon>
        <taxon>Pezizomycotina</taxon>
        <taxon>Dothideomycetes</taxon>
        <taxon>Dothideomycetidae</taxon>
        <taxon>Cladosporiales</taxon>
        <taxon>Cladosporiaceae</taxon>
        <taxon>Cryoendolithus</taxon>
    </lineage>
</organism>
<dbReference type="InterPro" id="IPR011333">
    <property type="entry name" value="SKP1/BTB/POZ_sf"/>
</dbReference>